<feature type="compositionally biased region" description="Low complexity" evidence="3">
    <location>
        <begin position="339"/>
        <end position="350"/>
    </location>
</feature>
<sequence length="769" mass="83918">MSEATATETPVPPPSNVAEPPKSPNPLNPATDAQGENIQPLAQPQPQSDVQAVTAAPDLPPLPVDAPLPPSPAASDEPPPSLPSSAIPTAVPTPAVITVGEDKPEVPAQAPLSTVTQGSAPMDLDESTPQPVKRAGEELDGERDEKRLREDASAVQAAAEAGEATGEAIAVAVQSDVPLVGPDGQPLPPPAWLSYVPPAPKFAGPNTPLTLTQHKYMLNAVRSLKKRLPDAYNFLVPVDTVRFNIPHYHTVIDTPMDLGTVETKLIVSDPRGPPKDKSKMSKWDTSKGKYNNVAEVTEDVRRIWENSRKFNGKEHPVSQMATRLEEAFERSLNNLPAEPVVASPASAGPSHVRRPSISQPPVVRRSSDDTRPKREIHPPPPKDLAYEESPGSARKPKRRNDPQLQWASRAIKSLESSNKYYIAVSPFLYPVEKIIEEVPDYATVIKRPIDFNVIKNKLNENSYEDVNQVDEDMRLMVANAQKFNPPGHEVHTSATQLLQIWDEKWRTVPAKVETRDSSEDPMAEAFDDYSSDEDNAQLRSLEGQVIALNQQISALRSKMTKRRAARGSKSKSKPKTAPRKSSISKPSPNVNGNGQPKKPKKASKEANLMYREDDDESEEEEDISQLSHAQKQELAEKIGQTDGETLSKVISIIQQSTNIGGSNQEIELDIDSLPPATVIRLYNLVCRGGRGSGSKRGRGGGGVAKKAGGTGRKAMGGVSRRSVNEREEAERIRRMEQQLQAFESSRPVPQAVGYEEEESSSEEESSEEE</sequence>
<feature type="compositionally biased region" description="Basic and acidic residues" evidence="3">
    <location>
        <begin position="365"/>
        <end position="377"/>
    </location>
</feature>
<protein>
    <recommendedName>
        <fullName evidence="8">Bromodomain-containing factor 1</fullName>
    </recommendedName>
</protein>
<evidence type="ECO:0000313" key="7">
    <source>
        <dbReference type="Proteomes" id="UP000054399"/>
    </source>
</evidence>
<feature type="region of interest" description="Disordered" evidence="3">
    <location>
        <begin position="1"/>
        <end position="147"/>
    </location>
</feature>
<feature type="domain" description="Bromo" evidence="4">
    <location>
        <begin position="419"/>
        <end position="491"/>
    </location>
</feature>
<dbReference type="CDD" id="cd05500">
    <property type="entry name" value="Bromo_BDF1_2_I"/>
    <property type="match status" value="1"/>
</dbReference>
<dbReference type="PANTHER" id="PTHR22880">
    <property type="entry name" value="FALZ-RELATED BROMODOMAIN-CONTAINING PROTEINS"/>
    <property type="match status" value="1"/>
</dbReference>
<feature type="compositionally biased region" description="Polar residues" evidence="3">
    <location>
        <begin position="579"/>
        <end position="594"/>
    </location>
</feature>
<accession>A0ABR3BMF5</accession>
<dbReference type="SMART" id="SM00297">
    <property type="entry name" value="BROMO"/>
    <property type="match status" value="2"/>
</dbReference>
<feature type="compositionally biased region" description="Pro residues" evidence="3">
    <location>
        <begin position="58"/>
        <end position="82"/>
    </location>
</feature>
<feature type="compositionally biased region" description="Acidic residues" evidence="3">
    <location>
        <begin position="519"/>
        <end position="533"/>
    </location>
</feature>
<feature type="compositionally biased region" description="Polar residues" evidence="3">
    <location>
        <begin position="34"/>
        <end position="51"/>
    </location>
</feature>
<feature type="compositionally biased region" description="Pro residues" evidence="3">
    <location>
        <begin position="10"/>
        <end position="27"/>
    </location>
</feature>
<dbReference type="PRINTS" id="PR00503">
    <property type="entry name" value="BROMODOMAIN"/>
</dbReference>
<dbReference type="CDD" id="cd04369">
    <property type="entry name" value="Bromodomain"/>
    <property type="match status" value="1"/>
</dbReference>
<feature type="region of interest" description="Disordered" evidence="3">
    <location>
        <begin position="511"/>
        <end position="533"/>
    </location>
</feature>
<evidence type="ECO:0000256" key="3">
    <source>
        <dbReference type="SAM" id="MobiDB-lite"/>
    </source>
</evidence>
<feature type="compositionally biased region" description="Basic residues" evidence="3">
    <location>
        <begin position="558"/>
        <end position="578"/>
    </location>
</feature>
<evidence type="ECO:0000259" key="5">
    <source>
        <dbReference type="PROSITE" id="PS51525"/>
    </source>
</evidence>
<feature type="compositionally biased region" description="Acidic residues" evidence="3">
    <location>
        <begin position="754"/>
        <end position="769"/>
    </location>
</feature>
<feature type="domain" description="NET" evidence="5">
    <location>
        <begin position="616"/>
        <end position="696"/>
    </location>
</feature>
<evidence type="ECO:0000313" key="6">
    <source>
        <dbReference type="EMBL" id="KAL0243975.1"/>
    </source>
</evidence>
<dbReference type="InterPro" id="IPR001487">
    <property type="entry name" value="Bromodomain"/>
</dbReference>
<feature type="region of interest" description="Disordered" evidence="3">
    <location>
        <begin position="339"/>
        <end position="404"/>
    </location>
</feature>
<dbReference type="Pfam" id="PF00439">
    <property type="entry name" value="Bromodomain"/>
    <property type="match status" value="2"/>
</dbReference>
<feature type="compositionally biased region" description="Gly residues" evidence="3">
    <location>
        <begin position="699"/>
        <end position="711"/>
    </location>
</feature>
<dbReference type="InterPro" id="IPR050935">
    <property type="entry name" value="Bromo_chromatin_reader"/>
</dbReference>
<dbReference type="PANTHER" id="PTHR22880:SF225">
    <property type="entry name" value="BROMODOMAIN-CONTAINING PROTEIN BET-1-RELATED"/>
    <property type="match status" value="1"/>
</dbReference>
<comment type="caution">
    <text evidence="6">The sequence shown here is derived from an EMBL/GenBank/DDBJ whole genome shotgun (WGS) entry which is preliminary data.</text>
</comment>
<evidence type="ECO:0000256" key="2">
    <source>
        <dbReference type="PROSITE-ProRule" id="PRU00035"/>
    </source>
</evidence>
<dbReference type="Proteomes" id="UP000054399">
    <property type="component" value="Unassembled WGS sequence"/>
</dbReference>
<dbReference type="EMBL" id="ATAM02000009">
    <property type="protein sequence ID" value="KAL0243975.1"/>
    <property type="molecule type" value="Genomic_DNA"/>
</dbReference>
<feature type="domain" description="Bromo" evidence="4">
    <location>
        <begin position="226"/>
        <end position="318"/>
    </location>
</feature>
<reference evidence="6 7" key="2">
    <citation type="submission" date="2024-01" db="EMBL/GenBank/DDBJ databases">
        <title>Comparative genomics of Cryptococcus and Kwoniella reveals pathogenesis evolution and contrasting modes of karyotype evolution via chromosome fusion or intercentromeric recombination.</title>
        <authorList>
            <person name="Coelho M.A."/>
            <person name="David-Palma M."/>
            <person name="Shea T."/>
            <person name="Bowers K."/>
            <person name="Mcginley-Smith S."/>
            <person name="Mohammad A.W."/>
            <person name="Gnirke A."/>
            <person name="Yurkov A.M."/>
            <person name="Nowrousian M."/>
            <person name="Sun S."/>
            <person name="Cuomo C.A."/>
            <person name="Heitman J."/>
        </authorList>
    </citation>
    <scope>NUCLEOTIDE SEQUENCE [LARGE SCALE GENOMIC DNA]</scope>
    <source>
        <strain evidence="6 7">IND107</strain>
    </source>
</reference>
<dbReference type="SUPFAM" id="SSF47370">
    <property type="entry name" value="Bromodomain"/>
    <property type="match status" value="2"/>
</dbReference>
<dbReference type="RefSeq" id="XP_066612342.1">
    <property type="nucleotide sequence ID" value="XM_066759695.1"/>
</dbReference>
<feature type="compositionally biased region" description="Acidic residues" evidence="3">
    <location>
        <begin position="612"/>
        <end position="623"/>
    </location>
</feature>
<evidence type="ECO:0000259" key="4">
    <source>
        <dbReference type="PROSITE" id="PS50014"/>
    </source>
</evidence>
<dbReference type="InterPro" id="IPR027353">
    <property type="entry name" value="NET_dom"/>
</dbReference>
<organism evidence="6 7">
    <name type="scientific">Cryptococcus tetragattii IND107</name>
    <dbReference type="NCBI Taxonomy" id="1296105"/>
    <lineage>
        <taxon>Eukaryota</taxon>
        <taxon>Fungi</taxon>
        <taxon>Dikarya</taxon>
        <taxon>Basidiomycota</taxon>
        <taxon>Agaricomycotina</taxon>
        <taxon>Tremellomycetes</taxon>
        <taxon>Tremellales</taxon>
        <taxon>Cryptococcaceae</taxon>
        <taxon>Cryptococcus</taxon>
        <taxon>Cryptococcus gattii species complex</taxon>
    </lineage>
</organism>
<feature type="compositionally biased region" description="Basic and acidic residues" evidence="3">
    <location>
        <begin position="722"/>
        <end position="736"/>
    </location>
</feature>
<dbReference type="PROSITE" id="PS51525">
    <property type="entry name" value="NET"/>
    <property type="match status" value="1"/>
</dbReference>
<gene>
    <name evidence="6" type="ORF">I308_105238</name>
</gene>
<dbReference type="Gene3D" id="1.20.1270.220">
    <property type="match status" value="1"/>
</dbReference>
<feature type="region of interest" description="Disordered" evidence="3">
    <location>
        <begin position="556"/>
        <end position="633"/>
    </location>
</feature>
<dbReference type="InterPro" id="IPR036427">
    <property type="entry name" value="Bromodomain-like_sf"/>
</dbReference>
<evidence type="ECO:0008006" key="8">
    <source>
        <dbReference type="Google" id="ProtNLM"/>
    </source>
</evidence>
<reference evidence="7" key="1">
    <citation type="submission" date="2015-01" db="EMBL/GenBank/DDBJ databases">
        <title>The Genome Sequence of Cryptococcus gattii MMRL2647.</title>
        <authorList>
            <consortium name="The Broad Institute Genomics Platform"/>
            <person name="Cuomo C."/>
            <person name="Litvintseva A."/>
            <person name="Chen Y."/>
            <person name="Heitman J."/>
            <person name="Sun S."/>
            <person name="Springer D."/>
            <person name="Dromer F."/>
            <person name="Young S."/>
            <person name="Zeng Q."/>
            <person name="Gargeya S."/>
            <person name="Abouelleil A."/>
            <person name="Alvarado L."/>
            <person name="Chapman S.B."/>
            <person name="Gainer-Dewar J."/>
            <person name="Goldberg J."/>
            <person name="Griggs A."/>
            <person name="Gujja S."/>
            <person name="Hansen M."/>
            <person name="Howarth C."/>
            <person name="Imamovic A."/>
            <person name="Larimer J."/>
            <person name="Murphy C."/>
            <person name="Naylor J."/>
            <person name="Pearson M."/>
            <person name="Priest M."/>
            <person name="Roberts A."/>
            <person name="Saif S."/>
            <person name="Shea T."/>
            <person name="Sykes S."/>
            <person name="Wortman J."/>
            <person name="Nusbaum C."/>
            <person name="Birren B."/>
        </authorList>
    </citation>
    <scope>NUCLEOTIDE SEQUENCE [LARGE SCALE GENOMIC DNA]</scope>
    <source>
        <strain evidence="7">IND107</strain>
    </source>
</reference>
<dbReference type="GeneID" id="91992094"/>
<evidence type="ECO:0000256" key="1">
    <source>
        <dbReference type="ARBA" id="ARBA00023117"/>
    </source>
</evidence>
<feature type="region of interest" description="Disordered" evidence="3">
    <location>
        <begin position="691"/>
        <end position="769"/>
    </location>
</feature>
<keyword evidence="1 2" id="KW-0103">Bromodomain</keyword>
<proteinExistence type="predicted"/>
<dbReference type="Gene3D" id="1.20.920.10">
    <property type="entry name" value="Bromodomain-like"/>
    <property type="match status" value="2"/>
</dbReference>
<dbReference type="Pfam" id="PF17035">
    <property type="entry name" value="BET"/>
    <property type="match status" value="1"/>
</dbReference>
<name>A0ABR3BMF5_9TREE</name>
<keyword evidence="7" id="KW-1185">Reference proteome</keyword>
<dbReference type="InterPro" id="IPR038336">
    <property type="entry name" value="NET_sf"/>
</dbReference>
<dbReference type="PROSITE" id="PS50014">
    <property type="entry name" value="BROMODOMAIN_2"/>
    <property type="match status" value="2"/>
</dbReference>